<keyword evidence="3 7" id="KW-0812">Transmembrane</keyword>
<feature type="transmembrane region" description="Helical" evidence="7">
    <location>
        <begin position="57"/>
        <end position="77"/>
    </location>
</feature>
<feature type="domain" description="SSD" evidence="8">
    <location>
        <begin position="249"/>
        <end position="374"/>
    </location>
</feature>
<feature type="transmembrane region" description="Helical" evidence="7">
    <location>
        <begin position="558"/>
        <end position="579"/>
    </location>
</feature>
<organism evidence="9 10">
    <name type="scientific">Yinghuangia soli</name>
    <dbReference type="NCBI Taxonomy" id="2908204"/>
    <lineage>
        <taxon>Bacteria</taxon>
        <taxon>Bacillati</taxon>
        <taxon>Actinomycetota</taxon>
        <taxon>Actinomycetes</taxon>
        <taxon>Kitasatosporales</taxon>
        <taxon>Streptomycetaceae</taxon>
        <taxon>Yinghuangia</taxon>
    </lineage>
</organism>
<feature type="transmembrane region" description="Helical" evidence="7">
    <location>
        <begin position="349"/>
        <end position="372"/>
    </location>
</feature>
<evidence type="ECO:0000256" key="5">
    <source>
        <dbReference type="ARBA" id="ARBA00023136"/>
    </source>
</evidence>
<keyword evidence="10" id="KW-1185">Reference proteome</keyword>
<dbReference type="PANTHER" id="PTHR33406:SF13">
    <property type="entry name" value="MEMBRANE PROTEIN YDFJ"/>
    <property type="match status" value="1"/>
</dbReference>
<keyword evidence="2" id="KW-1003">Cell membrane</keyword>
<proteinExistence type="predicted"/>
<protein>
    <submittedName>
        <fullName evidence="9">MMPL family transporter</fullName>
    </submittedName>
</protein>
<keyword evidence="4 7" id="KW-1133">Transmembrane helix</keyword>
<dbReference type="SUPFAM" id="SSF82866">
    <property type="entry name" value="Multidrug efflux transporter AcrB transmembrane domain"/>
    <property type="match status" value="2"/>
</dbReference>
<feature type="transmembrane region" description="Helical" evidence="7">
    <location>
        <begin position="274"/>
        <end position="297"/>
    </location>
</feature>
<keyword evidence="5 7" id="KW-0472">Membrane</keyword>
<dbReference type="PROSITE" id="PS50156">
    <property type="entry name" value="SSD"/>
    <property type="match status" value="1"/>
</dbReference>
<dbReference type="RefSeq" id="WP_235054983.1">
    <property type="nucleotide sequence ID" value="NZ_JAKFHA010000015.1"/>
</dbReference>
<dbReference type="InterPro" id="IPR000731">
    <property type="entry name" value="SSD"/>
</dbReference>
<dbReference type="InterPro" id="IPR004869">
    <property type="entry name" value="MMPL_dom"/>
</dbReference>
<evidence type="ECO:0000256" key="2">
    <source>
        <dbReference type="ARBA" id="ARBA00022475"/>
    </source>
</evidence>
<feature type="region of interest" description="Disordered" evidence="6">
    <location>
        <begin position="1"/>
        <end position="43"/>
    </location>
</feature>
<evidence type="ECO:0000256" key="7">
    <source>
        <dbReference type="SAM" id="Phobius"/>
    </source>
</evidence>
<comment type="caution">
    <text evidence="9">The sequence shown here is derived from an EMBL/GenBank/DDBJ whole genome shotgun (WGS) entry which is preliminary data.</text>
</comment>
<feature type="transmembrane region" description="Helical" evidence="7">
    <location>
        <begin position="422"/>
        <end position="440"/>
    </location>
</feature>
<feature type="transmembrane region" description="Helical" evidence="7">
    <location>
        <begin position="323"/>
        <end position="343"/>
    </location>
</feature>
<evidence type="ECO:0000256" key="1">
    <source>
        <dbReference type="ARBA" id="ARBA00004651"/>
    </source>
</evidence>
<name>A0AA41U5U3_9ACTN</name>
<evidence type="ECO:0000256" key="4">
    <source>
        <dbReference type="ARBA" id="ARBA00022989"/>
    </source>
</evidence>
<dbReference type="EMBL" id="JAKFHA010000015">
    <property type="protein sequence ID" value="MCF2530324.1"/>
    <property type="molecule type" value="Genomic_DNA"/>
</dbReference>
<feature type="transmembrane region" description="Helical" evidence="7">
    <location>
        <begin position="230"/>
        <end position="254"/>
    </location>
</feature>
<evidence type="ECO:0000256" key="3">
    <source>
        <dbReference type="ARBA" id="ARBA00022692"/>
    </source>
</evidence>
<feature type="transmembrane region" description="Helical" evidence="7">
    <location>
        <begin position="644"/>
        <end position="663"/>
    </location>
</feature>
<feature type="compositionally biased region" description="Low complexity" evidence="6">
    <location>
        <begin position="20"/>
        <end position="33"/>
    </location>
</feature>
<dbReference type="Proteomes" id="UP001165378">
    <property type="component" value="Unassembled WGS sequence"/>
</dbReference>
<dbReference type="Pfam" id="PF03176">
    <property type="entry name" value="MMPL"/>
    <property type="match status" value="2"/>
</dbReference>
<evidence type="ECO:0000313" key="9">
    <source>
        <dbReference type="EMBL" id="MCF2530324.1"/>
    </source>
</evidence>
<dbReference type="Gene3D" id="1.20.1640.10">
    <property type="entry name" value="Multidrug efflux transporter AcrB transmembrane domain"/>
    <property type="match status" value="2"/>
</dbReference>
<feature type="transmembrane region" description="Helical" evidence="7">
    <location>
        <begin position="532"/>
        <end position="551"/>
    </location>
</feature>
<dbReference type="GO" id="GO:0005886">
    <property type="term" value="C:plasma membrane"/>
    <property type="evidence" value="ECO:0007669"/>
    <property type="project" value="UniProtKB-SubCell"/>
</dbReference>
<dbReference type="AlphaFoldDB" id="A0AA41U5U3"/>
<evidence type="ECO:0000256" key="6">
    <source>
        <dbReference type="SAM" id="MobiDB-lite"/>
    </source>
</evidence>
<evidence type="ECO:0000259" key="8">
    <source>
        <dbReference type="PROSITE" id="PS50156"/>
    </source>
</evidence>
<gene>
    <name evidence="9" type="ORF">LZ495_24310</name>
</gene>
<dbReference type="PANTHER" id="PTHR33406">
    <property type="entry name" value="MEMBRANE PROTEIN MJ1562-RELATED"/>
    <property type="match status" value="1"/>
</dbReference>
<feature type="transmembrane region" description="Helical" evidence="7">
    <location>
        <begin position="599"/>
        <end position="623"/>
    </location>
</feature>
<sequence length="723" mass="73851">MTVGGQIPDTETGVGLAKTPAARQAAAGSTAGPAPGPSGGSPSGPGWFGRLGLWSAAHLRLVVVLWVAVVAGLGAFAPQVTSALAGAGWHAEGSESVQVRDLAREHFGGNASTALQVVVHADRPVSDPAVQDVIGRATALLTADARITGVVPPQPGATVSPDGRTAILLAGAGAGADDMVRAADDLKGPLGALSGGGIEVTATGSSVMWSDFNTANHDAMIKSEMLSWPVTMAILVLAFGSLVAAGLPLLLTLAGLAASAGALVLLDQVTPVSIWAMNFAMMFALALGIDYALFLVVRFRAALARHGDAVRAVRETMDTAGKAVALSGATVLVSLSAVMLVPAPAFRTMALGIMLAVVFVLAATLTLLPAILAKLGSKVDAGALPWSKSRGKEAGSTVDAGASGSPRFAAWADRLWRHPVRYGLPALLVLLALAAPLAGLRTAMPSITVVPEDASARVGYTTVQEAFGPGTPGMLQIVVPTEQAAQTAADAASDPALGDTLDRLRAGLPEDALVGGAAAENLDLQTALDAKTPLVIGVVLGLGFLLLVFALRAPLAALLGTVTSLLSTAAAFGVAKLVFQDGHGASLLGFTPQGFLDGWAPVFFFAMIFAIAMDYTVFLLASAKEHYERTGDPRRAVTGALADSGRVVFAAAAVMVAVFFTFALSGPLPPKEMGIVLGTAVLLDAALIRLVLLPVLLRLTGNAAWWCPAWLRRILPDVRFAHD</sequence>
<dbReference type="InterPro" id="IPR050545">
    <property type="entry name" value="Mycobact_MmpL"/>
</dbReference>
<evidence type="ECO:0000313" key="10">
    <source>
        <dbReference type="Proteomes" id="UP001165378"/>
    </source>
</evidence>
<feature type="transmembrane region" description="Helical" evidence="7">
    <location>
        <begin position="675"/>
        <end position="697"/>
    </location>
</feature>
<comment type="subcellular location">
    <subcellularLocation>
        <location evidence="1">Cell membrane</location>
        <topology evidence="1">Multi-pass membrane protein</topology>
    </subcellularLocation>
</comment>
<accession>A0AA41U5U3</accession>
<reference evidence="9" key="1">
    <citation type="submission" date="2022-01" db="EMBL/GenBank/DDBJ databases">
        <title>Genome-Based Taxonomic Classification of the Phylum Actinobacteria.</title>
        <authorList>
            <person name="Gao Y."/>
        </authorList>
    </citation>
    <scope>NUCLEOTIDE SEQUENCE</scope>
    <source>
        <strain evidence="9">KLBMP 8922</strain>
    </source>
</reference>